<feature type="domain" description="GPI inositol-deacylase winged helix" evidence="4">
    <location>
        <begin position="179"/>
        <end position="259"/>
    </location>
</feature>
<dbReference type="SUPFAM" id="SSF48403">
    <property type="entry name" value="Ankyrin repeat"/>
    <property type="match status" value="1"/>
</dbReference>
<dbReference type="PRINTS" id="PR01415">
    <property type="entry name" value="ANKYRIN"/>
</dbReference>
<organism evidence="6 7">
    <name type="scientific">Trichoderma guizhouense</name>
    <dbReference type="NCBI Taxonomy" id="1491466"/>
    <lineage>
        <taxon>Eukaryota</taxon>
        <taxon>Fungi</taxon>
        <taxon>Dikarya</taxon>
        <taxon>Ascomycota</taxon>
        <taxon>Pezizomycotina</taxon>
        <taxon>Sordariomycetes</taxon>
        <taxon>Hypocreomycetidae</taxon>
        <taxon>Hypocreales</taxon>
        <taxon>Hypocreaceae</taxon>
        <taxon>Trichoderma</taxon>
    </lineage>
</organism>
<feature type="repeat" description="ANK" evidence="3">
    <location>
        <begin position="472"/>
        <end position="504"/>
    </location>
</feature>
<keyword evidence="2 3" id="KW-0040">ANK repeat</keyword>
<feature type="repeat" description="ANK" evidence="3">
    <location>
        <begin position="669"/>
        <end position="701"/>
    </location>
</feature>
<dbReference type="PANTHER" id="PTHR24198:SF165">
    <property type="entry name" value="ANKYRIN REPEAT-CONTAINING PROTEIN-RELATED"/>
    <property type="match status" value="1"/>
</dbReference>
<feature type="repeat" description="ANK" evidence="3">
    <location>
        <begin position="603"/>
        <end position="635"/>
    </location>
</feature>
<keyword evidence="1" id="KW-0677">Repeat</keyword>
<name>A0A1T3CXI2_9HYPO</name>
<dbReference type="InterPro" id="IPR036770">
    <property type="entry name" value="Ankyrin_rpt-contain_sf"/>
</dbReference>
<proteinExistence type="predicted"/>
<feature type="repeat" description="ANK" evidence="3">
    <location>
        <begin position="711"/>
        <end position="743"/>
    </location>
</feature>
<feature type="domain" description="Nephrocystin 3-like N-terminal" evidence="5">
    <location>
        <begin position="4"/>
        <end position="56"/>
    </location>
</feature>
<evidence type="ECO:0000256" key="1">
    <source>
        <dbReference type="ARBA" id="ARBA00022737"/>
    </source>
</evidence>
<accession>A0A1T3CXI2</accession>
<dbReference type="AlphaFoldDB" id="A0A1T3CXI2"/>
<dbReference type="InterPro" id="IPR054471">
    <property type="entry name" value="GPIID_WHD"/>
</dbReference>
<comment type="caution">
    <text evidence="6">The sequence shown here is derived from an EMBL/GenBank/DDBJ whole genome shotgun (WGS) entry which is preliminary data.</text>
</comment>
<evidence type="ECO:0000256" key="2">
    <source>
        <dbReference type="ARBA" id="ARBA00023043"/>
    </source>
</evidence>
<dbReference type="InterPro" id="IPR056884">
    <property type="entry name" value="NPHP3-like_N"/>
</dbReference>
<protein>
    <submittedName>
        <fullName evidence="6">Uncharacterized protein</fullName>
    </submittedName>
</protein>
<dbReference type="PANTHER" id="PTHR24198">
    <property type="entry name" value="ANKYRIN REPEAT AND PROTEIN KINASE DOMAIN-CONTAINING PROTEIN"/>
    <property type="match status" value="1"/>
</dbReference>
<feature type="repeat" description="ANK" evidence="3">
    <location>
        <begin position="570"/>
        <end position="602"/>
    </location>
</feature>
<dbReference type="Gene3D" id="1.25.40.20">
    <property type="entry name" value="Ankyrin repeat-containing domain"/>
    <property type="match status" value="3"/>
</dbReference>
<evidence type="ECO:0000313" key="6">
    <source>
        <dbReference type="EMBL" id="OPB45793.1"/>
    </source>
</evidence>
<dbReference type="Pfam" id="PF12796">
    <property type="entry name" value="Ank_2"/>
    <property type="match status" value="3"/>
</dbReference>
<evidence type="ECO:0000259" key="5">
    <source>
        <dbReference type="Pfam" id="PF24883"/>
    </source>
</evidence>
<evidence type="ECO:0000256" key="3">
    <source>
        <dbReference type="PROSITE-ProRule" id="PRU00023"/>
    </source>
</evidence>
<dbReference type="OrthoDB" id="194358at2759"/>
<keyword evidence="7" id="KW-1185">Reference proteome</keyword>
<dbReference type="SMART" id="SM00248">
    <property type="entry name" value="ANK"/>
    <property type="match status" value="10"/>
</dbReference>
<evidence type="ECO:0000259" key="4">
    <source>
        <dbReference type="Pfam" id="PF22939"/>
    </source>
</evidence>
<dbReference type="PROSITE" id="PS50088">
    <property type="entry name" value="ANK_REPEAT"/>
    <property type="match status" value="6"/>
</dbReference>
<sequence length="858" mass="96827">MATQETNAGEIICILDAFDECVNQERQDLAKILREFYDPKGNAKRSVNLKFLITSRPYDIIRRDLMRAFDIQECPIIHLKGDGDAEVEEITGEISLYIKDRVSRVRDNLGLTRKEEEILLQGLGAIHNQTYLWVFLTLEWIETEINNKINEVAIRKVISTLPRTVDEAYDKILSKSTDVEETKKLLHIVVAAERPLTLAEMELALVIRPHHQSYEDLALRPSDRVSKYIRDLCGLFITITDEKIYLLHQTAKEFLVPNNNANSQEYNPAQAEDVLPKGRSSGLTWKSSLIPSESHRILCRICIWRLLFTQFEDQALLTTGDVTEFLCDNLFFEYSAKNWAAHFRASNITGNEILKQLQRLCKVTFRRCPTWFTIYWTDIHPDFPLAFTTLMIASYFGIEMIVSLQIESEDVKIDSADGSYHRTALSFASENGFDSVVRLLIKGPKFYGKKALKKAIRLTYTKGADVNAIDKYNRTALFYAAWNGHMPIVKRLLKARARVDMVDTIGGTPISYALCYGQQDVATELMRGAQPDSVDEIRRKLLLSALKHGHDPVVERLLNSGADPRVADDEDVSLIAWATERGKTNIVKLLIERGAGINKGDRDGKTPLMLYIDQGETNIVELLIKKGADTNKGDRDGKTPLLLAAEKGNKDIVELLIEKGADTNEGDFNSTTPLMLAITERRIDVIRLLMDKGADVNKSDWGADVNKGDKYGATPLVFAIHAGSSHLVEMLLKGGARVDYTFTEDPLPSESVAINWHKTPLLYAIDQSRDKIVELLLRFGANPTFAGGCSFTPLGAAKIKRKNLNAELKLWKDVRKRLEDVISGQSDLINSRFIWPIERNLARSNAIVQMLEDAIRVR</sequence>
<dbReference type="Pfam" id="PF24883">
    <property type="entry name" value="NPHP3_N"/>
    <property type="match status" value="1"/>
</dbReference>
<dbReference type="PROSITE" id="PS50297">
    <property type="entry name" value="ANK_REP_REGION"/>
    <property type="match status" value="5"/>
</dbReference>
<reference evidence="6 7" key="1">
    <citation type="submission" date="2016-04" db="EMBL/GenBank/DDBJ databases">
        <title>Multiple horizontal gene transfer events from other fungi enriched the ability of the initially mycotrophic fungus Trichoderma (Ascomycota) to feed on dead plant biomass.</title>
        <authorList>
            <person name="Atanasova L."/>
            <person name="Chenthamara K."/>
            <person name="Zhang J."/>
            <person name="Grujic M."/>
            <person name="Henrissat B."/>
            <person name="Kuo A."/>
            <person name="Aertz A."/>
            <person name="Salamov A."/>
            <person name="Lipzen A."/>
            <person name="Labutti K."/>
            <person name="Barry K."/>
            <person name="Miao Y."/>
            <person name="Rahimi M.J."/>
            <person name="Shen Q."/>
            <person name="Grigoriev I.V."/>
            <person name="Kubicek C.P."/>
            <person name="Druzhinina I.S."/>
        </authorList>
    </citation>
    <scope>NUCLEOTIDE SEQUENCE [LARGE SCALE GENOMIC DNA]</scope>
    <source>
        <strain evidence="6 7">NJAU 4742</strain>
    </source>
</reference>
<gene>
    <name evidence="6" type="ORF">A0O28_0093600</name>
</gene>
<dbReference type="Pfam" id="PF22939">
    <property type="entry name" value="WHD_GPIID"/>
    <property type="match status" value="1"/>
</dbReference>
<feature type="repeat" description="ANK" evidence="3">
    <location>
        <begin position="636"/>
        <end position="668"/>
    </location>
</feature>
<dbReference type="InterPro" id="IPR002110">
    <property type="entry name" value="Ankyrin_rpt"/>
</dbReference>
<dbReference type="Proteomes" id="UP000191004">
    <property type="component" value="Unassembled WGS sequence"/>
</dbReference>
<evidence type="ECO:0000313" key="7">
    <source>
        <dbReference type="Proteomes" id="UP000191004"/>
    </source>
</evidence>
<dbReference type="EMBL" id="LVVK01000004">
    <property type="protein sequence ID" value="OPB45793.1"/>
    <property type="molecule type" value="Genomic_DNA"/>
</dbReference>